<evidence type="ECO:0000256" key="5">
    <source>
        <dbReference type="ARBA" id="ARBA00023002"/>
    </source>
</evidence>
<dbReference type="InterPro" id="IPR023234">
    <property type="entry name" value="NarG-like_domain"/>
</dbReference>
<feature type="transmembrane region" description="Helical" evidence="7">
    <location>
        <begin position="136"/>
        <end position="155"/>
    </location>
</feature>
<accession>A0A0B0HE49</accession>
<keyword evidence="6 7" id="KW-0472">Membrane</keyword>
<feature type="transmembrane region" description="Helical" evidence="7">
    <location>
        <begin position="184"/>
        <end position="202"/>
    </location>
</feature>
<protein>
    <submittedName>
        <fullName evidence="10">Nitrate reductase</fullName>
    </submittedName>
    <submittedName>
        <fullName evidence="9">Transmembrane electron transport complex rDsrKMJOP, subunit M</fullName>
    </submittedName>
</protein>
<evidence type="ECO:0000256" key="7">
    <source>
        <dbReference type="SAM" id="Phobius"/>
    </source>
</evidence>
<evidence type="ECO:0000256" key="3">
    <source>
        <dbReference type="ARBA" id="ARBA00022692"/>
    </source>
</evidence>
<evidence type="ECO:0000256" key="2">
    <source>
        <dbReference type="ARBA" id="ARBA00022475"/>
    </source>
</evidence>
<dbReference type="GO" id="GO:0016491">
    <property type="term" value="F:oxidoreductase activity"/>
    <property type="evidence" value="ECO:0007669"/>
    <property type="project" value="UniProtKB-KW"/>
</dbReference>
<organism evidence="9 11">
    <name type="scientific">Solemya velum gill symbiont</name>
    <dbReference type="NCBI Taxonomy" id="2340"/>
    <lineage>
        <taxon>Bacteria</taxon>
        <taxon>Pseudomonadati</taxon>
        <taxon>Pseudomonadota</taxon>
        <taxon>Gammaproteobacteria</taxon>
        <taxon>sulfur-oxidizing symbionts</taxon>
    </lineage>
</organism>
<gene>
    <name evidence="9" type="primary">rdsrM</name>
    <name evidence="10" type="ORF">BOV88_02440</name>
    <name evidence="9" type="ORF">JV46_15460</name>
</gene>
<feature type="domain" description="NarG-like" evidence="8">
    <location>
        <begin position="104"/>
        <end position="208"/>
    </location>
</feature>
<feature type="transmembrane region" description="Helical" evidence="7">
    <location>
        <begin position="105"/>
        <end position="124"/>
    </location>
</feature>
<evidence type="ECO:0000313" key="10">
    <source>
        <dbReference type="EMBL" id="OOY35919.1"/>
    </source>
</evidence>
<dbReference type="GO" id="GO:0005886">
    <property type="term" value="C:plasma membrane"/>
    <property type="evidence" value="ECO:0007669"/>
    <property type="project" value="UniProtKB-SubCell"/>
</dbReference>
<dbReference type="Proteomes" id="UP000190962">
    <property type="component" value="Unassembled WGS sequence"/>
</dbReference>
<sequence length="239" mass="27059">MSVAYAILFYIALAILVIGVARRVIMYAKAPAPLKIPTTPAPTTQTGVVMRLFREVVFFESLFKSTKWTWIFGWMFHIGLFAVLARHSRYFNSLMPAEIVGPLKYAAFAMIIGLVGLLIRRFAVDRVRYISSPSDFAMLFLLILIGVSGAMMTFVSHTDITMVTHFFHTLMWPFDGIGQLPGDILVWVHLLLVASLMIIFPVSKLLHAPGVFFSPSRNQVDNPREQRHISDWAKKLEQN</sequence>
<reference evidence="10 12" key="2">
    <citation type="submission" date="2016-11" db="EMBL/GenBank/DDBJ databases">
        <title>Mixed transmission modes and dynamic genome evolution in an obligate animal-bacterial symbiosis.</title>
        <authorList>
            <person name="Russell S.L."/>
            <person name="Corbett-Detig R.B."/>
            <person name="Cavanaugh C.M."/>
        </authorList>
    </citation>
    <scope>NUCLEOTIDE SEQUENCE [LARGE SCALE GENOMIC DNA]</scope>
    <source>
        <strain evidence="10">MA-KB16</strain>
    </source>
</reference>
<dbReference type="GeneID" id="86991132"/>
<evidence type="ECO:0000259" key="8">
    <source>
        <dbReference type="Pfam" id="PF02665"/>
    </source>
</evidence>
<keyword evidence="11" id="KW-1185">Reference proteome</keyword>
<evidence type="ECO:0000313" key="12">
    <source>
        <dbReference type="Proteomes" id="UP000190962"/>
    </source>
</evidence>
<dbReference type="SUPFAM" id="SSF103501">
    <property type="entry name" value="Respiratory nitrate reductase 1 gamma chain"/>
    <property type="match status" value="1"/>
</dbReference>
<evidence type="ECO:0000256" key="1">
    <source>
        <dbReference type="ARBA" id="ARBA00004651"/>
    </source>
</evidence>
<dbReference type="AlphaFoldDB" id="A0A0B0HE49"/>
<dbReference type="EMBL" id="JRAA01000001">
    <property type="protein sequence ID" value="KHF26204.1"/>
    <property type="molecule type" value="Genomic_DNA"/>
</dbReference>
<comment type="subcellular location">
    <subcellularLocation>
        <location evidence="1">Cell membrane</location>
        <topology evidence="1">Multi-pass membrane protein</topology>
    </subcellularLocation>
</comment>
<proteinExistence type="predicted"/>
<dbReference type="Pfam" id="PF02665">
    <property type="entry name" value="Nitrate_red_gam"/>
    <property type="match status" value="1"/>
</dbReference>
<keyword evidence="3 7" id="KW-0812">Transmembrane</keyword>
<dbReference type="Proteomes" id="UP000030856">
    <property type="component" value="Unassembled WGS sequence"/>
</dbReference>
<reference evidence="9 11" key="1">
    <citation type="journal article" date="2014" name="BMC Genomics">
        <title>The genome of the intracellular bacterium of the coastal bivalve, Solemya velum: a blueprint for thriving in and out of symbiosis.</title>
        <authorList>
            <person name="Dmytrenko O."/>
            <person name="Russell S.L."/>
            <person name="Loo W.T."/>
            <person name="Fontanez K.M."/>
            <person name="Liao L."/>
            <person name="Roeselers G."/>
            <person name="Sharma R."/>
            <person name="Stewart F.J."/>
            <person name="Newton I.L."/>
            <person name="Woyke T."/>
            <person name="Wu D."/>
            <person name="Lang J.M."/>
            <person name="Eisen J.A."/>
            <person name="Cavanaugh C.M."/>
        </authorList>
    </citation>
    <scope>NUCLEOTIDE SEQUENCE [LARGE SCALE GENOMIC DNA]</scope>
    <source>
        <strain evidence="9 11">WH</strain>
    </source>
</reference>
<feature type="transmembrane region" description="Helical" evidence="7">
    <location>
        <begin position="6"/>
        <end position="25"/>
    </location>
</feature>
<keyword evidence="5" id="KW-0560">Oxidoreductase</keyword>
<evidence type="ECO:0000313" key="9">
    <source>
        <dbReference type="EMBL" id="KHF26204.1"/>
    </source>
</evidence>
<dbReference type="PATRIC" id="fig|2340.3.peg.715"/>
<evidence type="ECO:0000313" key="11">
    <source>
        <dbReference type="Proteomes" id="UP000030856"/>
    </source>
</evidence>
<dbReference type="STRING" id="2340.JV46_15460"/>
<comment type="caution">
    <text evidence="9">The sequence shown here is derived from an EMBL/GenBank/DDBJ whole genome shotgun (WGS) entry which is preliminary data.</text>
</comment>
<keyword evidence="2" id="KW-1003">Cell membrane</keyword>
<dbReference type="OrthoDB" id="9769404at2"/>
<dbReference type="EMBL" id="MPNX01000002">
    <property type="protein sequence ID" value="OOY35919.1"/>
    <property type="molecule type" value="Genomic_DNA"/>
</dbReference>
<dbReference type="eggNOG" id="COG2181">
    <property type="taxonomic scope" value="Bacteria"/>
</dbReference>
<feature type="transmembrane region" description="Helical" evidence="7">
    <location>
        <begin position="68"/>
        <end position="85"/>
    </location>
</feature>
<evidence type="ECO:0000256" key="6">
    <source>
        <dbReference type="ARBA" id="ARBA00023136"/>
    </source>
</evidence>
<name>A0A0B0HE49_SOVGS</name>
<evidence type="ECO:0000256" key="4">
    <source>
        <dbReference type="ARBA" id="ARBA00022989"/>
    </source>
</evidence>
<keyword evidence="4 7" id="KW-1133">Transmembrane helix</keyword>
<dbReference type="RefSeq" id="WP_043115938.1">
    <property type="nucleotide sequence ID" value="NZ_JRAA01000001.1"/>
</dbReference>
<dbReference type="Gene3D" id="1.20.950.20">
    <property type="entry name" value="Transmembrane di-heme cytochromes, Chain C"/>
    <property type="match status" value="1"/>
</dbReference>
<dbReference type="InterPro" id="IPR036197">
    <property type="entry name" value="NarG-like_sf"/>
</dbReference>